<name>A0A810L894_9ACTN</name>
<accession>A0A810L894</accession>
<dbReference type="EMBL" id="AP023354">
    <property type="protein sequence ID" value="BCJ31754.1"/>
    <property type="molecule type" value="Genomic_DNA"/>
</dbReference>
<evidence type="ECO:0000313" key="2">
    <source>
        <dbReference type="EMBL" id="BCJ31754.1"/>
    </source>
</evidence>
<proteinExistence type="predicted"/>
<sequence>MTHTLPAGTPADHDVDSRGVSAFLDAVEAAPNIEPHSLLVLRHGHQVAAGWWAPYRADRPHMLYSLSKSFASTALGLALDEGLLRLDDRVVDFFPEYRELATDPGTRAMRVRHLASMSTGHTRDTWDEVESDPGDPVRAFLRLAPDREPGTVFAYNQPATYTLGAILQRLTGTTLAGYLRPRLFDPLGIDAATWQQDAAGRDLGFIGLFLTTDAIARLGELYLRRGVWQGRRILSEDWVAAATRPQIPTTGEQNPDWAQGYGFQFWMSRHGFRGDGAFGQFCLVLPEQDAVVAYTGATVEMQAVLDLVWRHLLPAFGTRGSAADDAALAARLGNLALPPVPGGDPRPGTWSLSPAGAGASPLTEVVVRDGEIVLREPGTELRLPLVPGRWTVVDEPVPVAVSGGWADGTHLAVDLLFLHAPHRLSVTADVDAGTFDAHWAATPLLPPSLRLLRA</sequence>
<dbReference type="Pfam" id="PF00144">
    <property type="entry name" value="Beta-lactamase"/>
    <property type="match status" value="1"/>
</dbReference>
<dbReference type="InterPro" id="IPR012338">
    <property type="entry name" value="Beta-lactam/transpept-like"/>
</dbReference>
<dbReference type="AlphaFoldDB" id="A0A810L894"/>
<keyword evidence="3" id="KW-1185">Reference proteome</keyword>
<evidence type="ECO:0000259" key="1">
    <source>
        <dbReference type="Pfam" id="PF00144"/>
    </source>
</evidence>
<dbReference type="SUPFAM" id="SSF56601">
    <property type="entry name" value="beta-lactamase/transpeptidase-like"/>
    <property type="match status" value="1"/>
</dbReference>
<dbReference type="KEGG" id="aser:Asera_58620"/>
<gene>
    <name evidence="2" type="ORF">Asera_58620</name>
</gene>
<organism evidence="2 3">
    <name type="scientific">Actinocatenispora sera</name>
    <dbReference type="NCBI Taxonomy" id="390989"/>
    <lineage>
        <taxon>Bacteria</taxon>
        <taxon>Bacillati</taxon>
        <taxon>Actinomycetota</taxon>
        <taxon>Actinomycetes</taxon>
        <taxon>Micromonosporales</taxon>
        <taxon>Micromonosporaceae</taxon>
        <taxon>Actinocatenispora</taxon>
    </lineage>
</organism>
<protein>
    <recommendedName>
        <fullName evidence="1">Beta-lactamase-related domain-containing protein</fullName>
    </recommendedName>
</protein>
<reference evidence="2" key="1">
    <citation type="submission" date="2020-08" db="EMBL/GenBank/DDBJ databases">
        <title>Whole genome shotgun sequence of Actinocatenispora sera NBRC 101916.</title>
        <authorList>
            <person name="Komaki H."/>
            <person name="Tamura T."/>
        </authorList>
    </citation>
    <scope>NUCLEOTIDE SEQUENCE</scope>
    <source>
        <strain evidence="2">NBRC 101916</strain>
    </source>
</reference>
<dbReference type="RefSeq" id="WP_030443965.1">
    <property type="nucleotide sequence ID" value="NZ_AP023354.1"/>
</dbReference>
<dbReference type="PANTHER" id="PTHR43283">
    <property type="entry name" value="BETA-LACTAMASE-RELATED"/>
    <property type="match status" value="1"/>
</dbReference>
<dbReference type="InterPro" id="IPR001466">
    <property type="entry name" value="Beta-lactam-related"/>
</dbReference>
<dbReference type="OrthoDB" id="9773047at2"/>
<dbReference type="Gene3D" id="3.40.710.10">
    <property type="entry name" value="DD-peptidase/beta-lactamase superfamily"/>
    <property type="match status" value="1"/>
</dbReference>
<dbReference type="PANTHER" id="PTHR43283:SF7">
    <property type="entry name" value="BETA-LACTAMASE-RELATED DOMAIN-CONTAINING PROTEIN"/>
    <property type="match status" value="1"/>
</dbReference>
<dbReference type="InterPro" id="IPR050789">
    <property type="entry name" value="Diverse_Enzym_Activities"/>
</dbReference>
<dbReference type="Proteomes" id="UP000680750">
    <property type="component" value="Chromosome"/>
</dbReference>
<feature type="domain" description="Beta-lactamase-related" evidence="1">
    <location>
        <begin position="37"/>
        <end position="295"/>
    </location>
</feature>
<evidence type="ECO:0000313" key="3">
    <source>
        <dbReference type="Proteomes" id="UP000680750"/>
    </source>
</evidence>